<organism evidence="1">
    <name type="scientific">Arundo donax</name>
    <name type="common">Giant reed</name>
    <name type="synonym">Donax arundinaceus</name>
    <dbReference type="NCBI Taxonomy" id="35708"/>
    <lineage>
        <taxon>Eukaryota</taxon>
        <taxon>Viridiplantae</taxon>
        <taxon>Streptophyta</taxon>
        <taxon>Embryophyta</taxon>
        <taxon>Tracheophyta</taxon>
        <taxon>Spermatophyta</taxon>
        <taxon>Magnoliopsida</taxon>
        <taxon>Liliopsida</taxon>
        <taxon>Poales</taxon>
        <taxon>Poaceae</taxon>
        <taxon>PACMAD clade</taxon>
        <taxon>Arundinoideae</taxon>
        <taxon>Arundineae</taxon>
        <taxon>Arundo</taxon>
    </lineage>
</organism>
<evidence type="ECO:0000313" key="1">
    <source>
        <dbReference type="EMBL" id="JAD36500.1"/>
    </source>
</evidence>
<dbReference type="AlphaFoldDB" id="A0A0A8ZIC3"/>
<accession>A0A0A8ZIC3</accession>
<reference evidence="1" key="1">
    <citation type="submission" date="2014-09" db="EMBL/GenBank/DDBJ databases">
        <authorList>
            <person name="Magalhaes I.L.F."/>
            <person name="Oliveira U."/>
            <person name="Santos F.R."/>
            <person name="Vidigal T.H.D.A."/>
            <person name="Brescovit A.D."/>
            <person name="Santos A.J."/>
        </authorList>
    </citation>
    <scope>NUCLEOTIDE SEQUENCE</scope>
    <source>
        <tissue evidence="1">Shoot tissue taken approximately 20 cm above the soil surface</tissue>
    </source>
</reference>
<protein>
    <submittedName>
        <fullName evidence="1">Uncharacterized protein</fullName>
    </submittedName>
</protein>
<sequence>MMLRLSDSYVLDLICNYLDLTISTRAILAFLDPM</sequence>
<reference evidence="1" key="2">
    <citation type="journal article" date="2015" name="Data Brief">
        <title>Shoot transcriptome of the giant reed, Arundo donax.</title>
        <authorList>
            <person name="Barrero R.A."/>
            <person name="Guerrero F.D."/>
            <person name="Moolhuijzen P."/>
            <person name="Goolsby J.A."/>
            <person name="Tidwell J."/>
            <person name="Bellgard S.E."/>
            <person name="Bellgard M.I."/>
        </authorList>
    </citation>
    <scope>NUCLEOTIDE SEQUENCE</scope>
    <source>
        <tissue evidence="1">Shoot tissue taken approximately 20 cm above the soil surface</tissue>
    </source>
</reference>
<dbReference type="EMBL" id="GBRH01261395">
    <property type="protein sequence ID" value="JAD36500.1"/>
    <property type="molecule type" value="Transcribed_RNA"/>
</dbReference>
<proteinExistence type="predicted"/>
<name>A0A0A8ZIC3_ARUDO</name>